<evidence type="ECO:0000259" key="2">
    <source>
        <dbReference type="Pfam" id="PF08327"/>
    </source>
</evidence>
<dbReference type="InterPro" id="IPR023393">
    <property type="entry name" value="START-like_dom_sf"/>
</dbReference>
<feature type="domain" description="Activator of Hsp90 ATPase homologue 1/2-like C-terminal" evidence="2">
    <location>
        <begin position="17"/>
        <end position="131"/>
    </location>
</feature>
<dbReference type="SUPFAM" id="SSF55961">
    <property type="entry name" value="Bet v1-like"/>
    <property type="match status" value="1"/>
</dbReference>
<proteinExistence type="inferred from homology"/>
<dbReference type="Gene3D" id="3.30.530.20">
    <property type="match status" value="1"/>
</dbReference>
<dbReference type="InterPro" id="IPR013538">
    <property type="entry name" value="ASHA1/2-like_C"/>
</dbReference>
<sequence length="258" mass="27214">MSESQRSIDLEVVVDGTPEEVWQAIATGPGISSWYVPHVVEEREGGAALASFGEAPEMQIPGRVAAWDPPRRIVFDGGEDAGGLAFEWLVEARDSGTCVVRLVNSGFGDGNEWDEQYDAMTEGWKLFLFNLELHCRHFAGQSATAMLPMGGTPLPQADAWTKLCADLGIPEAPAVGDRVEASAGDGLGLAGTVVRAKPNAIALILDAPAPGTAFLAVESGGDGCGASIWSYLYGPDAGAIVDRDRPRWQAWLGNFAGA</sequence>
<protein>
    <recommendedName>
        <fullName evidence="2">Activator of Hsp90 ATPase homologue 1/2-like C-terminal domain-containing protein</fullName>
    </recommendedName>
</protein>
<dbReference type="AlphaFoldDB" id="L7VVH7"/>
<accession>L7VVH7</accession>
<evidence type="ECO:0000313" key="3">
    <source>
        <dbReference type="EMBL" id="AGC71023.1"/>
    </source>
</evidence>
<evidence type="ECO:0000256" key="1">
    <source>
        <dbReference type="ARBA" id="ARBA00006817"/>
    </source>
</evidence>
<reference evidence="3" key="1">
    <citation type="submission" date="2012-09" db="EMBL/GenBank/DDBJ databases">
        <title>Metagenomic Characterization of a Microbial Community in Wastewater Detects High Levels of Antibiotic Resistance.</title>
        <authorList>
            <person name="Abrams M."/>
            <person name="Caldwell A."/>
            <person name="Vandaei E."/>
            <person name="Lee W."/>
            <person name="Perrott J."/>
            <person name="Khan S.Y."/>
            <person name="Ta J."/>
            <person name="Romero D."/>
            <person name="Nguyen V."/>
            <person name="Pourmand N."/>
            <person name="Ouverney C.C."/>
        </authorList>
    </citation>
    <scope>NUCLEOTIDE SEQUENCE</scope>
</reference>
<dbReference type="CDD" id="cd07814">
    <property type="entry name" value="SRPBCC_CalC_Aha1-like"/>
    <property type="match status" value="1"/>
</dbReference>
<comment type="similarity">
    <text evidence="1">Belongs to the AHA1 family.</text>
</comment>
<dbReference type="EMBL" id="JX649859">
    <property type="protein sequence ID" value="AGC71023.1"/>
    <property type="molecule type" value="Genomic_DNA"/>
</dbReference>
<organism evidence="3">
    <name type="scientific">uncultured bacterium A1Q1_fos_2107</name>
    <dbReference type="NCBI Taxonomy" id="1256562"/>
    <lineage>
        <taxon>Bacteria</taxon>
        <taxon>environmental samples</taxon>
    </lineage>
</organism>
<dbReference type="Pfam" id="PF08327">
    <property type="entry name" value="AHSA1"/>
    <property type="match status" value="1"/>
</dbReference>
<name>L7VVH7_9BACT</name>